<dbReference type="AlphaFoldDB" id="G7HWJ9"/>
<gene>
    <name evidence="1" type="ORF">CCAS_04950</name>
</gene>
<comment type="caution">
    <text evidence="1">The sequence shown here is derived from an EMBL/GenBank/DDBJ whole genome shotgun (WGS) entry which is preliminary data.</text>
</comment>
<organism evidence="1 2">
    <name type="scientific">Corynebacterium casei UCMA 3821</name>
    <dbReference type="NCBI Taxonomy" id="1110505"/>
    <lineage>
        <taxon>Bacteria</taxon>
        <taxon>Bacillati</taxon>
        <taxon>Actinomycetota</taxon>
        <taxon>Actinomycetes</taxon>
        <taxon>Mycobacteriales</taxon>
        <taxon>Corynebacteriaceae</taxon>
        <taxon>Corynebacterium</taxon>
    </lineage>
</organism>
<reference evidence="1 2" key="1">
    <citation type="journal article" date="2012" name="J. Bacteriol.">
        <title>Genome Sequence of Corynebacterium casei UCMA 3821, Isolated from a Smear-Ripened Cheese.</title>
        <authorList>
            <person name="Monnet C."/>
            <person name="Loux V."/>
            <person name="Bento P."/>
            <person name="Gibrat J.F."/>
            <person name="Straub C."/>
            <person name="Bonnarme P."/>
            <person name="Landaud S."/>
            <person name="Irlinger F."/>
        </authorList>
    </citation>
    <scope>NUCLEOTIDE SEQUENCE [LARGE SCALE GENOMIC DNA]</scope>
    <source>
        <strain evidence="1 2">UCMA 3821</strain>
    </source>
</reference>
<dbReference type="EMBL" id="CAFW01000035">
    <property type="protein sequence ID" value="CCE54564.1"/>
    <property type="molecule type" value="Genomic_DNA"/>
</dbReference>
<dbReference type="Proteomes" id="UP000004840">
    <property type="component" value="Unassembled WGS sequence"/>
</dbReference>
<sequence>MYAAGVNVVQEVAPAVQTPSVWGTISTEGFSVMEDFITLAQTARRLADHFERQAGKRPAITAAKVKVLVEMGLLTNHNQDADRPLVSAREVDALADNTVYLTSYDHLDAPVFRVSMIHQRENPVYSAIDGQLLREYSGFDYSNESELSELEQRGGYEGVWSVSDENADYLVDEGAYLIATSKGYVAPGNIRKISSWEPIEASARKYFHTDPIGEDDVLAGMPGQGWWIDVPPGRESDIDYDPNLADEEPVTSEAGLAELPLDELIRLKRQQIAELNELIALKNAEGES</sequence>
<protein>
    <submittedName>
        <fullName evidence="1">Uncharacterized protein</fullName>
    </submittedName>
</protein>
<accession>G7HWJ9</accession>
<evidence type="ECO:0000313" key="2">
    <source>
        <dbReference type="Proteomes" id="UP000004840"/>
    </source>
</evidence>
<evidence type="ECO:0000313" key="1">
    <source>
        <dbReference type="EMBL" id="CCE54564.1"/>
    </source>
</evidence>
<proteinExistence type="predicted"/>
<name>G7HWJ9_9CORY</name>